<dbReference type="GO" id="GO:0043094">
    <property type="term" value="P:metabolic compound salvage"/>
    <property type="evidence" value="ECO:0007669"/>
    <property type="project" value="UniProtKB-UniRule"/>
</dbReference>
<feature type="binding site" evidence="4">
    <location>
        <position position="344"/>
    </location>
    <ligand>
        <name>Mn(2+)</name>
        <dbReference type="ChEBI" id="CHEBI:29035"/>
        <label>1</label>
    </ligand>
</feature>
<dbReference type="PANTHER" id="PTHR21110:SF0">
    <property type="entry name" value="PHOSPHOPENTOMUTASE"/>
    <property type="match status" value="1"/>
</dbReference>
<dbReference type="Proteomes" id="UP000192903">
    <property type="component" value="Unassembled WGS sequence"/>
</dbReference>
<dbReference type="CDD" id="cd16009">
    <property type="entry name" value="PPM"/>
    <property type="match status" value="1"/>
</dbReference>
<dbReference type="InterPro" id="IPR010045">
    <property type="entry name" value="DeoB"/>
</dbReference>
<evidence type="ECO:0000256" key="2">
    <source>
        <dbReference type="ARBA" id="ARBA00022723"/>
    </source>
</evidence>
<dbReference type="PIRSF" id="PIRSF001491">
    <property type="entry name" value="Ppentomutase"/>
    <property type="match status" value="1"/>
</dbReference>
<comment type="cofactor">
    <cofactor evidence="4">
        <name>Mn(2+)</name>
        <dbReference type="ChEBI" id="CHEBI:29035"/>
    </cofactor>
    <text evidence="4">Binds 2 manganese ions.</text>
</comment>
<feature type="binding site" evidence="4">
    <location>
        <position position="302"/>
    </location>
    <ligand>
        <name>Mn(2+)</name>
        <dbReference type="ChEBI" id="CHEBI:29035"/>
        <label>2</label>
    </ligand>
</feature>
<dbReference type="HAMAP" id="MF_00740">
    <property type="entry name" value="Phosphopentomut"/>
    <property type="match status" value="1"/>
</dbReference>
<accession>A0A1X7FXR1</accession>
<dbReference type="SUPFAM" id="SSF53649">
    <property type="entry name" value="Alkaline phosphatase-like"/>
    <property type="match status" value="1"/>
</dbReference>
<comment type="similarity">
    <text evidence="1 4">Belongs to the phosphopentomutase family.</text>
</comment>
<feature type="binding site" evidence="4">
    <location>
        <position position="307"/>
    </location>
    <ligand>
        <name>Mn(2+)</name>
        <dbReference type="ChEBI" id="CHEBI:29035"/>
        <label>2</label>
    </ligand>
</feature>
<feature type="binding site" evidence="4">
    <location>
        <position position="355"/>
    </location>
    <ligand>
        <name>Mn(2+)</name>
        <dbReference type="ChEBI" id="CHEBI:29035"/>
        <label>2</label>
    </ligand>
</feature>
<keyword evidence="4" id="KW-0963">Cytoplasm</keyword>
<dbReference type="STRING" id="464029.SAMN02982989_1080"/>
<organism evidence="7 8">
    <name type="scientific">Xaviernesmea oryzae</name>
    <dbReference type="NCBI Taxonomy" id="464029"/>
    <lineage>
        <taxon>Bacteria</taxon>
        <taxon>Pseudomonadati</taxon>
        <taxon>Pseudomonadota</taxon>
        <taxon>Alphaproteobacteria</taxon>
        <taxon>Hyphomicrobiales</taxon>
        <taxon>Rhizobiaceae</taxon>
        <taxon>Rhizobium/Agrobacterium group</taxon>
        <taxon>Xaviernesmea</taxon>
    </lineage>
</organism>
<feature type="binding site" evidence="4">
    <location>
        <position position="343"/>
    </location>
    <ligand>
        <name>Mn(2+)</name>
        <dbReference type="ChEBI" id="CHEBI:29035"/>
        <label>1</label>
    </ligand>
</feature>
<keyword evidence="2 4" id="KW-0479">Metal-binding</keyword>
<keyword evidence="8" id="KW-1185">Reference proteome</keyword>
<evidence type="ECO:0000256" key="4">
    <source>
        <dbReference type="HAMAP-Rule" id="MF_00740"/>
    </source>
</evidence>
<dbReference type="NCBIfam" id="TIGR01696">
    <property type="entry name" value="deoB"/>
    <property type="match status" value="1"/>
</dbReference>
<dbReference type="GO" id="GO:0006015">
    <property type="term" value="P:5-phosphoribose 1-diphosphate biosynthetic process"/>
    <property type="evidence" value="ECO:0007669"/>
    <property type="project" value="UniProtKB-UniPathway"/>
</dbReference>
<dbReference type="EC" id="5.4.2.7" evidence="4 5"/>
<comment type="subcellular location">
    <subcellularLocation>
        <location evidence="4">Cytoplasm</location>
    </subcellularLocation>
</comment>
<dbReference type="InterPro" id="IPR006124">
    <property type="entry name" value="Metalloenzyme"/>
</dbReference>
<dbReference type="GO" id="GO:0030145">
    <property type="term" value="F:manganese ion binding"/>
    <property type="evidence" value="ECO:0007669"/>
    <property type="project" value="UniProtKB-UniRule"/>
</dbReference>
<feature type="binding site" evidence="4">
    <location>
        <position position="10"/>
    </location>
    <ligand>
        <name>Mn(2+)</name>
        <dbReference type="ChEBI" id="CHEBI:29035"/>
        <label>1</label>
    </ligand>
</feature>
<dbReference type="AlphaFoldDB" id="A0A1X7FXR1"/>
<dbReference type="GO" id="GO:0006018">
    <property type="term" value="P:2-deoxyribose 1-phosphate catabolic process"/>
    <property type="evidence" value="ECO:0007669"/>
    <property type="project" value="UniProtKB-UniRule"/>
</dbReference>
<dbReference type="RefSeq" id="WP_085423951.1">
    <property type="nucleotide sequence ID" value="NZ_FXAF01000008.1"/>
</dbReference>
<gene>
    <name evidence="4" type="primary">deoB</name>
    <name evidence="7" type="ORF">SAMN02982989_1080</name>
</gene>
<comment type="catalytic activity">
    <reaction evidence="4">
        <text>2-deoxy-alpha-D-ribose 1-phosphate = 2-deoxy-D-ribose 5-phosphate</text>
        <dbReference type="Rhea" id="RHEA:27658"/>
        <dbReference type="ChEBI" id="CHEBI:57259"/>
        <dbReference type="ChEBI" id="CHEBI:62877"/>
        <dbReference type="EC" id="5.4.2.7"/>
    </reaction>
</comment>
<evidence type="ECO:0000256" key="1">
    <source>
        <dbReference type="ARBA" id="ARBA00010373"/>
    </source>
</evidence>
<name>A0A1X7FXR1_9HYPH</name>
<evidence type="ECO:0000313" key="8">
    <source>
        <dbReference type="Proteomes" id="UP000192903"/>
    </source>
</evidence>
<keyword evidence="4" id="KW-0413">Isomerase</keyword>
<evidence type="ECO:0000256" key="3">
    <source>
        <dbReference type="ARBA" id="ARBA00023211"/>
    </source>
</evidence>
<dbReference type="InterPro" id="IPR024052">
    <property type="entry name" value="Phosphopentomutase_DeoB_cap_sf"/>
</dbReference>
<evidence type="ECO:0000259" key="6">
    <source>
        <dbReference type="Pfam" id="PF01676"/>
    </source>
</evidence>
<dbReference type="OrthoDB" id="9769930at2"/>
<dbReference type="EMBL" id="FXAF01000008">
    <property type="protein sequence ID" value="SMF60590.1"/>
    <property type="molecule type" value="Genomic_DNA"/>
</dbReference>
<protein>
    <recommendedName>
        <fullName evidence="4 5">Phosphopentomutase</fullName>
        <ecNumber evidence="4 5">5.4.2.7</ecNumber>
    </recommendedName>
    <alternativeName>
        <fullName evidence="4">Phosphodeoxyribomutase</fullName>
    </alternativeName>
</protein>
<dbReference type="SUPFAM" id="SSF143856">
    <property type="entry name" value="DeoB insert domain-like"/>
    <property type="match status" value="1"/>
</dbReference>
<dbReference type="Pfam" id="PF01676">
    <property type="entry name" value="Metalloenzyme"/>
    <property type="match status" value="1"/>
</dbReference>
<proteinExistence type="inferred from homology"/>
<dbReference type="PANTHER" id="PTHR21110">
    <property type="entry name" value="PHOSPHOPENTOMUTASE"/>
    <property type="match status" value="1"/>
</dbReference>
<dbReference type="GO" id="GO:0000287">
    <property type="term" value="F:magnesium ion binding"/>
    <property type="evidence" value="ECO:0007669"/>
    <property type="project" value="UniProtKB-UniRule"/>
</dbReference>
<comment type="pathway">
    <text evidence="4">Carbohydrate degradation; 2-deoxy-D-ribose 1-phosphate degradation; D-glyceraldehyde 3-phosphate and acetaldehyde from 2-deoxy-alpha-D-ribose 1-phosphate: step 1/2.</text>
</comment>
<comment type="function">
    <text evidence="4">Isomerase that catalyzes the conversion of deoxy-ribose 1-phosphate (dRib-1-P) and ribose 1-phosphate (Rib-1-P) to deoxy-ribose 5-phosphate (dRib-5-P) and ribose 5-phosphate (Rib-5-P), respectively.</text>
</comment>
<dbReference type="UniPathway" id="UPA00087">
    <property type="reaction ID" value="UER00173"/>
</dbReference>
<evidence type="ECO:0000256" key="5">
    <source>
        <dbReference type="NCBIfam" id="TIGR01696"/>
    </source>
</evidence>
<dbReference type="GO" id="GO:0008973">
    <property type="term" value="F:phosphopentomutase activity"/>
    <property type="evidence" value="ECO:0007669"/>
    <property type="project" value="UniProtKB-UniRule"/>
</dbReference>
<comment type="catalytic activity">
    <reaction evidence="4">
        <text>alpha-D-ribose 1-phosphate = D-ribose 5-phosphate</text>
        <dbReference type="Rhea" id="RHEA:18793"/>
        <dbReference type="ChEBI" id="CHEBI:57720"/>
        <dbReference type="ChEBI" id="CHEBI:78346"/>
        <dbReference type="EC" id="5.4.2.7"/>
    </reaction>
</comment>
<reference evidence="8" key="1">
    <citation type="submission" date="2017-04" db="EMBL/GenBank/DDBJ databases">
        <authorList>
            <person name="Varghese N."/>
            <person name="Submissions S."/>
        </authorList>
    </citation>
    <scope>NUCLEOTIDE SEQUENCE [LARGE SCALE GENOMIC DNA]</scope>
    <source>
        <strain evidence="8">B4P</strain>
    </source>
</reference>
<sequence>MARVFLCVLDSVGCGGAPDAARYSDEGANTLLHIAEACAAGGAEDGRSGALKVPNLDALGLGAAITLASGKVAPGFSVVSPIGRWGAAQEVSAGKDTQSGHWELAGVPVTRDWHYFPWTIPAFPAELMAELIVRTGIPGTLANCHASGTEVIDAFGLEHIATGKPIVYTSADSVVQVAAHEGHFGLGRLLETCRVAAELFHPLNVGRIIARPFVGDAPGDFTRTANRKDFAIAPPDGTICGRVVAAGGAVHAVGKIGDIFAMKSITDVSKGKDDMALFDHVLGWTDKAAPGDLVFANFIEFDSLWGHRRNVSGYARALEAFDARLPELTGRMRDGDSLIITADHGNDPTWTGTDHTRERVPVLATGPGMEPRELGIMPFAGVAELVAAHLALCR</sequence>
<dbReference type="NCBIfam" id="NF003766">
    <property type="entry name" value="PRK05362.1"/>
    <property type="match status" value="1"/>
</dbReference>
<dbReference type="Gene3D" id="3.40.720.10">
    <property type="entry name" value="Alkaline Phosphatase, subunit A"/>
    <property type="match status" value="1"/>
</dbReference>
<keyword evidence="3 4" id="KW-0464">Manganese</keyword>
<dbReference type="GO" id="GO:0005829">
    <property type="term" value="C:cytosol"/>
    <property type="evidence" value="ECO:0007669"/>
    <property type="project" value="TreeGrafter"/>
</dbReference>
<dbReference type="Gene3D" id="3.30.70.1250">
    <property type="entry name" value="Phosphopentomutase"/>
    <property type="match status" value="1"/>
</dbReference>
<dbReference type="InterPro" id="IPR017850">
    <property type="entry name" value="Alkaline_phosphatase_core_sf"/>
</dbReference>
<dbReference type="GO" id="GO:0009117">
    <property type="term" value="P:nucleotide metabolic process"/>
    <property type="evidence" value="ECO:0007669"/>
    <property type="project" value="UniProtKB-UniRule"/>
</dbReference>
<evidence type="ECO:0000313" key="7">
    <source>
        <dbReference type="EMBL" id="SMF60590.1"/>
    </source>
</evidence>
<feature type="domain" description="Metalloenzyme" evidence="6">
    <location>
        <begin position="3"/>
        <end position="371"/>
    </location>
</feature>